<dbReference type="AlphaFoldDB" id="A0A8S9MQD4"/>
<feature type="region of interest" description="Disordered" evidence="2">
    <location>
        <begin position="35"/>
        <end position="156"/>
    </location>
</feature>
<sequence>MAKTRGGGRVGSRRSSRCTQGLEVQVAFATTLKVNKRSTKKVASPKKNLALTSTRRSIRIKNLTVQEAVTPEDDEIEDVTPEDVTPEDVTPEDDDVVGEDKEDDKEDSEKDGEACLTGHEEQEEDIENDNDNNEKGNEEKALNMEEDEKWQRQEEEDELVLVVLVDVLKDVTPEDDDVAGEDKEDDKEDSEKDGEACLTGHEEQEEDIENENDNNEKGNEEEALNMEEDEGHPTMASKGMGRSTTVNSVFCFRSQAFVVNNTTPSERIDLPSKLARGFTSRLIFGAGCSSDRSVSCEMTLTALPVSTRIFERATPPTSNAITKASSWGISNFTVSCSWKVKISPLCGVSSNAVMVGLLIFPRKVWERLSKLSTTLVVIDLSDLRSSRSIDPMRSGWTWLGSIVALRKLRSLRDLSFLLHDLRDLGKSSSRAKAKIVCSEPGSYGKSKKDALIYSDPTDSKGYFYVSLTSIKDLLHCRVKLYTSPVETCNNPTKVNKGLTRVPVSLYGYRYHSDKNLKIFSVGPFYFTGHKAAPTTPKY</sequence>
<feature type="compositionally biased region" description="Basic and acidic residues" evidence="2">
    <location>
        <begin position="132"/>
        <end position="153"/>
    </location>
</feature>
<dbReference type="EMBL" id="QGKX02002183">
    <property type="protein sequence ID" value="KAF3484743.1"/>
    <property type="molecule type" value="Genomic_DNA"/>
</dbReference>
<feature type="compositionally biased region" description="Acidic residues" evidence="2">
    <location>
        <begin position="221"/>
        <end position="230"/>
    </location>
</feature>
<feature type="region of interest" description="Disordered" evidence="2">
    <location>
        <begin position="172"/>
        <end position="241"/>
    </location>
</feature>
<evidence type="ECO:0000256" key="1">
    <source>
        <dbReference type="ARBA" id="ARBA00022729"/>
    </source>
</evidence>
<feature type="compositionally biased region" description="Acidic residues" evidence="2">
    <location>
        <begin position="173"/>
        <end position="188"/>
    </location>
</feature>
<dbReference type="GO" id="GO:0009723">
    <property type="term" value="P:response to ethylene"/>
    <property type="evidence" value="ECO:0007669"/>
    <property type="project" value="TreeGrafter"/>
</dbReference>
<comment type="caution">
    <text evidence="3">The sequence shown here is derived from an EMBL/GenBank/DDBJ whole genome shotgun (WGS) entry which is preliminary data.</text>
</comment>
<gene>
    <name evidence="3" type="ORF">F2Q69_00054012</name>
</gene>
<feature type="compositionally biased region" description="Basic residues" evidence="2">
    <location>
        <begin position="35"/>
        <end position="44"/>
    </location>
</feature>
<feature type="compositionally biased region" description="Acidic residues" evidence="2">
    <location>
        <begin position="70"/>
        <end position="106"/>
    </location>
</feature>
<evidence type="ECO:0000256" key="2">
    <source>
        <dbReference type="SAM" id="MobiDB-lite"/>
    </source>
</evidence>
<dbReference type="GO" id="GO:0071944">
    <property type="term" value="C:cell periphery"/>
    <property type="evidence" value="ECO:0007669"/>
    <property type="project" value="TreeGrafter"/>
</dbReference>
<evidence type="ECO:0000313" key="3">
    <source>
        <dbReference type="EMBL" id="KAF3484743.1"/>
    </source>
</evidence>
<dbReference type="Pfam" id="PF01190">
    <property type="entry name" value="Pollen_Ole_e_1"/>
    <property type="match status" value="1"/>
</dbReference>
<proteinExistence type="predicted"/>
<keyword evidence="1" id="KW-0732">Signal</keyword>
<accession>A0A8S9MQD4</accession>
<organism evidence="3 4">
    <name type="scientific">Brassica cretica</name>
    <name type="common">Mustard</name>
    <dbReference type="NCBI Taxonomy" id="69181"/>
    <lineage>
        <taxon>Eukaryota</taxon>
        <taxon>Viridiplantae</taxon>
        <taxon>Streptophyta</taxon>
        <taxon>Embryophyta</taxon>
        <taxon>Tracheophyta</taxon>
        <taxon>Spermatophyta</taxon>
        <taxon>Magnoliopsida</taxon>
        <taxon>eudicotyledons</taxon>
        <taxon>Gunneridae</taxon>
        <taxon>Pentapetalae</taxon>
        <taxon>rosids</taxon>
        <taxon>malvids</taxon>
        <taxon>Brassicales</taxon>
        <taxon>Brassicaceae</taxon>
        <taxon>Brassiceae</taxon>
        <taxon>Brassica</taxon>
    </lineage>
</organism>
<reference evidence="3" key="1">
    <citation type="submission" date="2019-12" db="EMBL/GenBank/DDBJ databases">
        <title>Genome sequencing and annotation of Brassica cretica.</title>
        <authorList>
            <person name="Studholme D.J."/>
            <person name="Sarris P."/>
        </authorList>
    </citation>
    <scope>NUCLEOTIDE SEQUENCE</scope>
    <source>
        <strain evidence="3">PFS-109/04</strain>
        <tissue evidence="3">Leaf</tissue>
    </source>
</reference>
<dbReference type="Proteomes" id="UP000712600">
    <property type="component" value="Unassembled WGS sequence"/>
</dbReference>
<evidence type="ECO:0000313" key="4">
    <source>
        <dbReference type="Proteomes" id="UP000712600"/>
    </source>
</evidence>
<dbReference type="PANTHER" id="PTHR33470:SF50">
    <property type="entry name" value="PROLINE-RICH PROTEIN 1-RELATED"/>
    <property type="match status" value="1"/>
</dbReference>
<name>A0A8S9MQD4_BRACR</name>
<feature type="compositionally biased region" description="Acidic residues" evidence="2">
    <location>
        <begin position="121"/>
        <end position="131"/>
    </location>
</feature>
<dbReference type="PANTHER" id="PTHR33470">
    <property type="entry name" value="OS01G0164075 PROTEIN"/>
    <property type="match status" value="1"/>
</dbReference>
<protein>
    <submittedName>
        <fullName evidence="3">Uncharacterized protein</fullName>
    </submittedName>
</protein>
<feature type="compositionally biased region" description="Acidic residues" evidence="2">
    <location>
        <begin position="203"/>
        <end position="213"/>
    </location>
</feature>